<dbReference type="AlphaFoldDB" id="A0A366EFW2"/>
<evidence type="ECO:0000256" key="7">
    <source>
        <dbReference type="ARBA" id="ARBA00023136"/>
    </source>
</evidence>
<feature type="domain" description="Citrate transporter-like" evidence="9">
    <location>
        <begin position="14"/>
        <end position="367"/>
    </location>
</feature>
<proteinExistence type="inferred from homology"/>
<comment type="subcellular location">
    <subcellularLocation>
        <location evidence="1">Cell membrane</location>
        <topology evidence="1">Multi-pass membrane protein</topology>
    </subcellularLocation>
</comment>
<reference evidence="10 11" key="1">
    <citation type="submission" date="2018-06" db="EMBL/GenBank/DDBJ databases">
        <title>Genomic Encyclopedia of Type Strains, Phase IV (KMG-IV): sequencing the most valuable type-strain genomes for metagenomic binning, comparative biology and taxonomic classification.</title>
        <authorList>
            <person name="Goeker M."/>
        </authorList>
    </citation>
    <scope>NUCLEOTIDE SEQUENCE [LARGE SCALE GENOMIC DNA]</scope>
    <source>
        <strain evidence="10 11">DSM 15140</strain>
    </source>
</reference>
<organism evidence="10 11">
    <name type="scientific">Paraliobacillus ryukyuensis</name>
    <dbReference type="NCBI Taxonomy" id="200904"/>
    <lineage>
        <taxon>Bacteria</taxon>
        <taxon>Bacillati</taxon>
        <taxon>Bacillota</taxon>
        <taxon>Bacilli</taxon>
        <taxon>Bacillales</taxon>
        <taxon>Bacillaceae</taxon>
        <taxon>Paraliobacillus</taxon>
    </lineage>
</organism>
<evidence type="ECO:0000256" key="3">
    <source>
        <dbReference type="ARBA" id="ARBA00022448"/>
    </source>
</evidence>
<evidence type="ECO:0000256" key="6">
    <source>
        <dbReference type="ARBA" id="ARBA00022989"/>
    </source>
</evidence>
<sequence length="432" mass="47355">MGATFAISVFVICYMFIISEKINQALIALAGGTLLLLTKVYSLEDALNNYIDWETIALLFSMMVLVSITKKTGIFSFIAIYFAQRVNGNPVALLVGMAILTAVGSALLDNVTTVLLFVPVMFTITNMLHLPTFPYLLTIIFSANIGGTATLIGDPPNIMIGQAVEHLTFLSFLNHLGPIVLIIFISMLIFVSHHFKKQLIMQTRSVNELHHMKPASYLKKSPMIYQSIVVLSLTIIGFILHPIIHVDLTTVAVSGAILLLLLTEKELATEKVFQEVEWITLFFFIGLFMLVGGLQEVGVIDELASYIIWATSGDLPLTALLLLWVSGIISQIINNIPFVAAMIPVIKEFQTYGMADVDPLWWSLALGACLGGNGSLIGASANVVVAGLAEGENKAISFFQFLKYGVPLVLFSLVVCTIYVYIRYLLPFLHGL</sequence>
<feature type="transmembrane region" description="Helical" evidence="8">
    <location>
        <begin position="172"/>
        <end position="191"/>
    </location>
</feature>
<feature type="transmembrane region" description="Helical" evidence="8">
    <location>
        <begin position="55"/>
        <end position="82"/>
    </location>
</feature>
<dbReference type="Proteomes" id="UP000252254">
    <property type="component" value="Unassembled WGS sequence"/>
</dbReference>
<feature type="transmembrane region" description="Helical" evidence="8">
    <location>
        <begin position="94"/>
        <end position="121"/>
    </location>
</feature>
<comment type="caution">
    <text evidence="10">The sequence shown here is derived from an EMBL/GenBank/DDBJ whole genome shotgun (WGS) entry which is preliminary data.</text>
</comment>
<protein>
    <submittedName>
        <fullName evidence="10">Putative tyrosine transporter P-protein</fullName>
    </submittedName>
</protein>
<dbReference type="InterPro" id="IPR004680">
    <property type="entry name" value="Cit_transptr-like_dom"/>
</dbReference>
<name>A0A366EFW2_9BACI</name>
<evidence type="ECO:0000256" key="5">
    <source>
        <dbReference type="ARBA" id="ARBA00022692"/>
    </source>
</evidence>
<feature type="transmembrane region" description="Helical" evidence="8">
    <location>
        <begin position="401"/>
        <end position="422"/>
    </location>
</feature>
<keyword evidence="4" id="KW-1003">Cell membrane</keyword>
<dbReference type="OrthoDB" id="9765532at2"/>
<keyword evidence="3" id="KW-0813">Transport</keyword>
<keyword evidence="5 8" id="KW-0812">Transmembrane</keyword>
<evidence type="ECO:0000256" key="8">
    <source>
        <dbReference type="SAM" id="Phobius"/>
    </source>
</evidence>
<feature type="transmembrane region" description="Helical" evidence="8">
    <location>
        <begin position="133"/>
        <end position="152"/>
    </location>
</feature>
<keyword evidence="6 8" id="KW-1133">Transmembrane helix</keyword>
<gene>
    <name evidence="10" type="ORF">DES48_10114</name>
</gene>
<evidence type="ECO:0000256" key="1">
    <source>
        <dbReference type="ARBA" id="ARBA00004651"/>
    </source>
</evidence>
<evidence type="ECO:0000259" key="9">
    <source>
        <dbReference type="Pfam" id="PF03600"/>
    </source>
</evidence>
<evidence type="ECO:0000256" key="2">
    <source>
        <dbReference type="ARBA" id="ARBA00009843"/>
    </source>
</evidence>
<dbReference type="EMBL" id="QNRI01000001">
    <property type="protein sequence ID" value="RBP01287.1"/>
    <property type="molecule type" value="Genomic_DNA"/>
</dbReference>
<dbReference type="Pfam" id="PF03600">
    <property type="entry name" value="CitMHS"/>
    <property type="match status" value="1"/>
</dbReference>
<dbReference type="GO" id="GO:0015105">
    <property type="term" value="F:arsenite transmembrane transporter activity"/>
    <property type="evidence" value="ECO:0007669"/>
    <property type="project" value="InterPro"/>
</dbReference>
<dbReference type="PANTHER" id="PTHR43568:SF1">
    <property type="entry name" value="P PROTEIN"/>
    <property type="match status" value="1"/>
</dbReference>
<feature type="transmembrane region" description="Helical" evidence="8">
    <location>
        <begin position="361"/>
        <end position="389"/>
    </location>
</feature>
<feature type="transmembrane region" description="Helical" evidence="8">
    <location>
        <begin position="25"/>
        <end position="43"/>
    </location>
</feature>
<evidence type="ECO:0000313" key="11">
    <source>
        <dbReference type="Proteomes" id="UP000252254"/>
    </source>
</evidence>
<keyword evidence="11" id="KW-1185">Reference proteome</keyword>
<dbReference type="PANTHER" id="PTHR43568">
    <property type="entry name" value="P PROTEIN"/>
    <property type="match status" value="1"/>
</dbReference>
<dbReference type="GO" id="GO:0005886">
    <property type="term" value="C:plasma membrane"/>
    <property type="evidence" value="ECO:0007669"/>
    <property type="project" value="UniProtKB-SubCell"/>
</dbReference>
<feature type="transmembrane region" description="Helical" evidence="8">
    <location>
        <begin position="223"/>
        <end position="240"/>
    </location>
</feature>
<dbReference type="PRINTS" id="PR00758">
    <property type="entry name" value="ARSENICPUMP"/>
</dbReference>
<evidence type="ECO:0000313" key="10">
    <source>
        <dbReference type="EMBL" id="RBP01287.1"/>
    </source>
</evidence>
<dbReference type="InterPro" id="IPR051475">
    <property type="entry name" value="Diverse_Ion_Transporter"/>
</dbReference>
<evidence type="ECO:0000256" key="4">
    <source>
        <dbReference type="ARBA" id="ARBA00022475"/>
    </source>
</evidence>
<accession>A0A366EFW2</accession>
<dbReference type="STRING" id="200904.GCA_900168775_02399"/>
<keyword evidence="7 8" id="KW-0472">Membrane</keyword>
<dbReference type="InterPro" id="IPR000802">
    <property type="entry name" value="Arsenical_pump_ArsB"/>
</dbReference>
<dbReference type="CDD" id="cd01116">
    <property type="entry name" value="P_permease"/>
    <property type="match status" value="1"/>
</dbReference>
<comment type="similarity">
    <text evidence="2">Belongs to the CitM (TC 2.A.11) transporter family.</text>
</comment>
<dbReference type="RefSeq" id="WP_113865869.1">
    <property type="nucleotide sequence ID" value="NZ_BAABQN010000001.1"/>
</dbReference>
<feature type="transmembrane region" description="Helical" evidence="8">
    <location>
        <begin position="275"/>
        <end position="294"/>
    </location>
</feature>